<evidence type="ECO:0000256" key="1">
    <source>
        <dbReference type="SAM" id="MobiDB-lite"/>
    </source>
</evidence>
<comment type="caution">
    <text evidence="2">The sequence shown here is derived from an EMBL/GenBank/DDBJ whole genome shotgun (WGS) entry which is preliminary data.</text>
</comment>
<name>K8PGP8_9BRAD</name>
<organism evidence="2 3">
    <name type="scientific">Afipia clevelandensis ATCC 49720</name>
    <dbReference type="NCBI Taxonomy" id="883079"/>
    <lineage>
        <taxon>Bacteria</taxon>
        <taxon>Pseudomonadati</taxon>
        <taxon>Pseudomonadota</taxon>
        <taxon>Alphaproteobacteria</taxon>
        <taxon>Hyphomicrobiales</taxon>
        <taxon>Nitrobacteraceae</taxon>
        <taxon>Afipia</taxon>
    </lineage>
</organism>
<gene>
    <name evidence="2" type="ORF">HMPREF9696_01184</name>
</gene>
<dbReference type="AlphaFoldDB" id="K8PGP8"/>
<dbReference type="OrthoDB" id="7159361at2"/>
<dbReference type="HOGENOM" id="CLU_139114_0_0_5"/>
<dbReference type="RefSeq" id="WP_002712050.1">
    <property type="nucleotide sequence ID" value="NZ_KB375281.1"/>
</dbReference>
<accession>K8PGP8</accession>
<proteinExistence type="predicted"/>
<sequence>MASEKQIAANRKNATKSTGPRTKRGKARSKMNALRHGLATSNLIDASNRNEKTFASESWERLVAENFEVLQKIRAERTRLIDQIFNAASSPNDNSEVLGRITALQRYEGKAYAIQKKLHYRSDQS</sequence>
<dbReference type="EMBL" id="AGWY01000006">
    <property type="protein sequence ID" value="EKS38715.1"/>
    <property type="molecule type" value="Genomic_DNA"/>
</dbReference>
<keyword evidence="3" id="KW-1185">Reference proteome</keyword>
<reference evidence="2 3" key="1">
    <citation type="submission" date="2012-04" db="EMBL/GenBank/DDBJ databases">
        <title>The Genome Sequence of Afipia clevelandensis ATCC 49720.</title>
        <authorList>
            <consortium name="The Broad Institute Genome Sequencing Platform"/>
            <person name="Earl A."/>
            <person name="Ward D."/>
            <person name="Feldgarden M."/>
            <person name="Gevers D."/>
            <person name="Huys G."/>
            <person name="Walker B."/>
            <person name="Young S.K."/>
            <person name="Zeng Q."/>
            <person name="Gargeya S."/>
            <person name="Fitzgerald M."/>
            <person name="Haas B."/>
            <person name="Abouelleil A."/>
            <person name="Alvarado L."/>
            <person name="Arachchi H.M."/>
            <person name="Berlin A."/>
            <person name="Chapman S.B."/>
            <person name="Goldberg J."/>
            <person name="Griggs A."/>
            <person name="Gujja S."/>
            <person name="Hansen M."/>
            <person name="Howarth C."/>
            <person name="Imamovic A."/>
            <person name="Larimer J."/>
            <person name="McCowen C."/>
            <person name="Montmayeur A."/>
            <person name="Murphy C."/>
            <person name="Neiman D."/>
            <person name="Pearson M."/>
            <person name="Priest M."/>
            <person name="Roberts A."/>
            <person name="Saif S."/>
            <person name="Shea T."/>
            <person name="Sisk P."/>
            <person name="Sykes S."/>
            <person name="Wortman J."/>
            <person name="Nusbaum C."/>
            <person name="Birren B."/>
        </authorList>
    </citation>
    <scope>NUCLEOTIDE SEQUENCE [LARGE SCALE GENOMIC DNA]</scope>
    <source>
        <strain evidence="2 3">ATCC 49720</strain>
    </source>
</reference>
<feature type="region of interest" description="Disordered" evidence="1">
    <location>
        <begin position="1"/>
        <end position="31"/>
    </location>
</feature>
<dbReference type="Proteomes" id="UP000001095">
    <property type="component" value="Unassembled WGS sequence"/>
</dbReference>
<evidence type="ECO:0000313" key="2">
    <source>
        <dbReference type="EMBL" id="EKS38715.1"/>
    </source>
</evidence>
<protein>
    <submittedName>
        <fullName evidence="2">Uncharacterized protein</fullName>
    </submittedName>
</protein>
<evidence type="ECO:0000313" key="3">
    <source>
        <dbReference type="Proteomes" id="UP000001095"/>
    </source>
</evidence>
<dbReference type="PATRIC" id="fig|883079.3.peg.1208"/>